<evidence type="ECO:0000313" key="3">
    <source>
        <dbReference type="Proteomes" id="UP000789405"/>
    </source>
</evidence>
<proteinExistence type="predicted"/>
<comment type="caution">
    <text evidence="2">The sequence shown here is derived from an EMBL/GenBank/DDBJ whole genome shotgun (WGS) entry which is preliminary data.</text>
</comment>
<sequence length="305" mass="35938">YVISLTIMVIGDCSDKNHFSDNYLVPKVVEKTIVKQCIDIIIIRLNNEAYRISKQLKQIRSLRKCEQLKVLHKIKNNPSTMLNHIIPVFVQLNDNDFNSAIKQIYQQIFDASTLFQTMTYSRGIHKGKIISTHLQKKALKFVDSGLYKHHYTINTLESRSKFFKKEIRQFEKNRLSLNTKVHSLSMQLVKAKQSKKKQISKIQAAIQKAKQIKPTQFRNAVKELNYLDFFEEFKAFANSNIMELEKFLLVYKFLKFHIWNIIIHQQQLEGLFNHYDMKIHPNMNIHLQKSRIQLSGLDGRIQEIS</sequence>
<evidence type="ECO:0000256" key="1">
    <source>
        <dbReference type="SAM" id="Coils"/>
    </source>
</evidence>
<evidence type="ECO:0000313" key="2">
    <source>
        <dbReference type="EMBL" id="CAG8677198.1"/>
    </source>
</evidence>
<dbReference type="EMBL" id="CAJVPY010007228">
    <property type="protein sequence ID" value="CAG8677198.1"/>
    <property type="molecule type" value="Genomic_DNA"/>
</dbReference>
<gene>
    <name evidence="2" type="ORF">DERYTH_LOCUS11581</name>
</gene>
<dbReference type="AlphaFoldDB" id="A0A9N9EJW2"/>
<name>A0A9N9EJW2_9GLOM</name>
<dbReference type="OrthoDB" id="2419789at2759"/>
<feature type="coiled-coil region" evidence="1">
    <location>
        <begin position="153"/>
        <end position="212"/>
    </location>
</feature>
<reference evidence="2" key="1">
    <citation type="submission" date="2021-06" db="EMBL/GenBank/DDBJ databases">
        <authorList>
            <person name="Kallberg Y."/>
            <person name="Tangrot J."/>
            <person name="Rosling A."/>
        </authorList>
    </citation>
    <scope>NUCLEOTIDE SEQUENCE</scope>
    <source>
        <strain evidence="2">MA453B</strain>
    </source>
</reference>
<keyword evidence="3" id="KW-1185">Reference proteome</keyword>
<dbReference type="Proteomes" id="UP000789405">
    <property type="component" value="Unassembled WGS sequence"/>
</dbReference>
<feature type="non-terminal residue" evidence="2">
    <location>
        <position position="305"/>
    </location>
</feature>
<organism evidence="2 3">
    <name type="scientific">Dentiscutata erythropus</name>
    <dbReference type="NCBI Taxonomy" id="1348616"/>
    <lineage>
        <taxon>Eukaryota</taxon>
        <taxon>Fungi</taxon>
        <taxon>Fungi incertae sedis</taxon>
        <taxon>Mucoromycota</taxon>
        <taxon>Glomeromycotina</taxon>
        <taxon>Glomeromycetes</taxon>
        <taxon>Diversisporales</taxon>
        <taxon>Gigasporaceae</taxon>
        <taxon>Dentiscutata</taxon>
    </lineage>
</organism>
<protein>
    <submittedName>
        <fullName evidence="2">8254_t:CDS:1</fullName>
    </submittedName>
</protein>
<keyword evidence="1" id="KW-0175">Coiled coil</keyword>
<accession>A0A9N9EJW2</accession>